<evidence type="ECO:0000313" key="3">
    <source>
        <dbReference type="Proteomes" id="UP000605846"/>
    </source>
</evidence>
<accession>A0A8H7BZB8</accession>
<name>A0A8H7BZB8_9FUNG</name>
<comment type="caution">
    <text evidence="2">The sequence shown here is derived from an EMBL/GenBank/DDBJ whole genome shotgun (WGS) entry which is preliminary data.</text>
</comment>
<evidence type="ECO:0000256" key="1">
    <source>
        <dbReference type="SAM" id="MobiDB-lite"/>
    </source>
</evidence>
<feature type="compositionally biased region" description="Polar residues" evidence="1">
    <location>
        <begin position="206"/>
        <end position="226"/>
    </location>
</feature>
<feature type="compositionally biased region" description="Basic and acidic residues" evidence="1">
    <location>
        <begin position="165"/>
        <end position="177"/>
    </location>
</feature>
<feature type="compositionally biased region" description="Polar residues" evidence="1">
    <location>
        <begin position="32"/>
        <end position="44"/>
    </location>
</feature>
<gene>
    <name evidence="2" type="ORF">EC973_003339</name>
</gene>
<proteinExistence type="predicted"/>
<sequence>MSDVSETDQAGPDQSQKPDDSATSPKGPEVGDTTQDSPLVSKTNADLVEIGDQLTNMTYDPVLERIAETNNVTIPWSDLKEIIKSTVVNVLFVTSTWHEYSENPPKTNGTQNDHALLSNTNVFAARALQNGAELVPISFESSSSAEDTLDQGEEREASACMSSKETAETDNETHETQEPNLSEESAEDDLMVETDTLSTDREGQETDITVNHTKTKSTPGTATQNSTDDKEDNAATKEEIVGKQEKAVSQSKDAPSEPMEVD</sequence>
<keyword evidence="3" id="KW-1185">Reference proteome</keyword>
<dbReference type="Proteomes" id="UP000605846">
    <property type="component" value="Unassembled WGS sequence"/>
</dbReference>
<feature type="region of interest" description="Disordered" evidence="1">
    <location>
        <begin position="139"/>
        <end position="262"/>
    </location>
</feature>
<feature type="compositionally biased region" description="Basic and acidic residues" evidence="1">
    <location>
        <begin position="232"/>
        <end position="246"/>
    </location>
</feature>
<dbReference type="AlphaFoldDB" id="A0A8H7BZB8"/>
<protein>
    <submittedName>
        <fullName evidence="2">Uncharacterized protein</fullName>
    </submittedName>
</protein>
<reference evidence="2" key="1">
    <citation type="submission" date="2020-01" db="EMBL/GenBank/DDBJ databases">
        <title>Genome Sequencing of Three Apophysomyces-Like Fungal Strains Confirms a Novel Fungal Genus in the Mucoromycota with divergent Burkholderia-like Endosymbiotic Bacteria.</title>
        <authorList>
            <person name="Stajich J.E."/>
            <person name="Macias A.M."/>
            <person name="Carter-House D."/>
            <person name="Lovett B."/>
            <person name="Kasson L.R."/>
            <person name="Berry K."/>
            <person name="Grigoriev I."/>
            <person name="Chang Y."/>
            <person name="Spatafora J."/>
            <person name="Kasson M.T."/>
        </authorList>
    </citation>
    <scope>NUCLEOTIDE SEQUENCE</scope>
    <source>
        <strain evidence="2">NRRL A-21654</strain>
    </source>
</reference>
<feature type="region of interest" description="Disordered" evidence="1">
    <location>
        <begin position="1"/>
        <end position="44"/>
    </location>
</feature>
<evidence type="ECO:0000313" key="2">
    <source>
        <dbReference type="EMBL" id="KAF7732592.1"/>
    </source>
</evidence>
<dbReference type="OrthoDB" id="341898at2759"/>
<organism evidence="2 3">
    <name type="scientific">Apophysomyces ossiformis</name>
    <dbReference type="NCBI Taxonomy" id="679940"/>
    <lineage>
        <taxon>Eukaryota</taxon>
        <taxon>Fungi</taxon>
        <taxon>Fungi incertae sedis</taxon>
        <taxon>Mucoromycota</taxon>
        <taxon>Mucoromycotina</taxon>
        <taxon>Mucoromycetes</taxon>
        <taxon>Mucorales</taxon>
        <taxon>Mucorineae</taxon>
        <taxon>Mucoraceae</taxon>
        <taxon>Apophysomyces</taxon>
    </lineage>
</organism>
<dbReference type="EMBL" id="JABAYA010000002">
    <property type="protein sequence ID" value="KAF7732592.1"/>
    <property type="molecule type" value="Genomic_DNA"/>
</dbReference>